<name>A0A3B1BQ71_9ZZZZ</name>
<protein>
    <submittedName>
        <fullName evidence="1">Uncharacterized protein</fullName>
    </submittedName>
</protein>
<dbReference type="AlphaFoldDB" id="A0A3B1BQ71"/>
<dbReference type="EMBL" id="UOGC01000036">
    <property type="protein sequence ID" value="VAX16701.1"/>
    <property type="molecule type" value="Genomic_DNA"/>
</dbReference>
<sequence>MENKHLSVAQLLEFADARTSDEKGRARGKMHMDSCAICREKLISLQSFKFGLNDATSNVKELVLTNECIPTEIMGDFLGNRLPADEKKTYSTHVAGCDICFERAAYFSWSSAKMTEGILAMSGIGAKYKQTAYDLVKGAPATPEQTSSFIDRIARWVSSPAPAYAFAVVLLLFMVAGPWGTKTNLTDLGSDNQFSFYEKPTHAGPSFGFADAGRKIGEAPAALSVKNSGEDFLFSWAHLKNARVYNIKLFRITTGGPVEVYEGSTTEATATVPAHMISDNLAYRWKVTGETDNGKIFMAEGQFVLVK</sequence>
<proteinExistence type="predicted"/>
<gene>
    <name evidence="1" type="ORF">MNBD_NITROSPINAE01-524</name>
</gene>
<evidence type="ECO:0000313" key="1">
    <source>
        <dbReference type="EMBL" id="VAX16701.1"/>
    </source>
</evidence>
<organism evidence="1">
    <name type="scientific">hydrothermal vent metagenome</name>
    <dbReference type="NCBI Taxonomy" id="652676"/>
    <lineage>
        <taxon>unclassified sequences</taxon>
        <taxon>metagenomes</taxon>
        <taxon>ecological metagenomes</taxon>
    </lineage>
</organism>
<accession>A0A3B1BQ71</accession>
<reference evidence="1" key="1">
    <citation type="submission" date="2018-06" db="EMBL/GenBank/DDBJ databases">
        <authorList>
            <person name="Zhirakovskaya E."/>
        </authorList>
    </citation>
    <scope>NUCLEOTIDE SEQUENCE</scope>
</reference>